<evidence type="ECO:0000256" key="1">
    <source>
        <dbReference type="ARBA" id="ARBA00004703"/>
    </source>
</evidence>
<dbReference type="Gene3D" id="1.10.1300.10">
    <property type="entry name" value="3'5'-cyclic nucleotide phosphodiesterase, catalytic domain"/>
    <property type="match status" value="1"/>
</dbReference>
<feature type="compositionally biased region" description="Acidic residues" evidence="11">
    <location>
        <begin position="673"/>
        <end position="710"/>
    </location>
</feature>
<feature type="binding site" evidence="8">
    <location>
        <position position="391"/>
    </location>
    <ligand>
        <name>AMP</name>
        <dbReference type="ChEBI" id="CHEBI:456215"/>
    </ligand>
</feature>
<evidence type="ECO:0000256" key="6">
    <source>
        <dbReference type="ARBA" id="ARBA00033681"/>
    </source>
</evidence>
<dbReference type="OrthoDB" id="189220at2759"/>
<evidence type="ECO:0000256" key="9">
    <source>
        <dbReference type="PIRSR" id="PIRSR623088-3"/>
    </source>
</evidence>
<evidence type="ECO:0000313" key="13">
    <source>
        <dbReference type="EMBL" id="ROL48260.1"/>
    </source>
</evidence>
<organism evidence="13 14">
    <name type="scientific">Anabarilius grahami</name>
    <name type="common">Kanglang fish</name>
    <name type="synonym">Barilius grahami</name>
    <dbReference type="NCBI Taxonomy" id="495550"/>
    <lineage>
        <taxon>Eukaryota</taxon>
        <taxon>Metazoa</taxon>
        <taxon>Chordata</taxon>
        <taxon>Craniata</taxon>
        <taxon>Vertebrata</taxon>
        <taxon>Euteleostomi</taxon>
        <taxon>Actinopterygii</taxon>
        <taxon>Neopterygii</taxon>
        <taxon>Teleostei</taxon>
        <taxon>Ostariophysi</taxon>
        <taxon>Cypriniformes</taxon>
        <taxon>Xenocyprididae</taxon>
        <taxon>Xenocypridinae</taxon>
        <taxon>Xenocypridinae incertae sedis</taxon>
        <taxon>Anabarilius</taxon>
    </lineage>
</organism>
<dbReference type="GO" id="GO:0006198">
    <property type="term" value="P:cAMP catabolic process"/>
    <property type="evidence" value="ECO:0007669"/>
    <property type="project" value="UniProtKB-UniPathway"/>
</dbReference>
<evidence type="ECO:0000256" key="5">
    <source>
        <dbReference type="ARBA" id="ARBA00023149"/>
    </source>
</evidence>
<protein>
    <recommendedName>
        <fullName evidence="10">Phosphodiesterase</fullName>
        <ecNumber evidence="10">3.1.4.-</ecNumber>
    </recommendedName>
</protein>
<dbReference type="Proteomes" id="UP000281406">
    <property type="component" value="Unassembled WGS sequence"/>
</dbReference>
<gene>
    <name evidence="13" type="ORF">DPX16_5654</name>
</gene>
<dbReference type="AlphaFoldDB" id="A0A3N0YQK0"/>
<feature type="region of interest" description="Disordered" evidence="11">
    <location>
        <begin position="186"/>
        <end position="210"/>
    </location>
</feature>
<keyword evidence="3 9" id="KW-0479">Metal-binding</keyword>
<evidence type="ECO:0000256" key="10">
    <source>
        <dbReference type="RuleBase" id="RU363067"/>
    </source>
</evidence>
<comment type="similarity">
    <text evidence="2">Belongs to the cyclic nucleotide phosphodiesterase family. PDE4 subfamily.</text>
</comment>
<dbReference type="InterPro" id="IPR040844">
    <property type="entry name" value="PDE4_UCR"/>
</dbReference>
<keyword evidence="5" id="KW-0114">cAMP</keyword>
<comment type="caution">
    <text evidence="13">The sequence shown here is derived from an EMBL/GenBank/DDBJ whole genome shotgun (WGS) entry which is preliminary data.</text>
</comment>
<feature type="binding site" evidence="9">
    <location>
        <position position="354"/>
    </location>
    <ligand>
        <name>Zn(2+)</name>
        <dbReference type="ChEBI" id="CHEBI:29105"/>
        <label>1</label>
    </ligand>
</feature>
<dbReference type="InterPro" id="IPR003607">
    <property type="entry name" value="HD/PDEase_dom"/>
</dbReference>
<dbReference type="GO" id="GO:0007165">
    <property type="term" value="P:signal transduction"/>
    <property type="evidence" value="ECO:0007669"/>
    <property type="project" value="InterPro"/>
</dbReference>
<dbReference type="InterPro" id="IPR002073">
    <property type="entry name" value="PDEase_catalytic_dom"/>
</dbReference>
<comment type="catalytic activity">
    <reaction evidence="6">
        <text>3',5'-cyclic AMP + H2O = AMP + H(+)</text>
        <dbReference type="Rhea" id="RHEA:25277"/>
        <dbReference type="ChEBI" id="CHEBI:15377"/>
        <dbReference type="ChEBI" id="CHEBI:15378"/>
        <dbReference type="ChEBI" id="CHEBI:58165"/>
        <dbReference type="ChEBI" id="CHEBI:456215"/>
        <dbReference type="EC" id="3.1.4.53"/>
    </reaction>
    <physiologicalReaction direction="left-to-right" evidence="6">
        <dbReference type="Rhea" id="RHEA:25278"/>
    </physiologicalReaction>
</comment>
<feature type="domain" description="PDEase" evidence="12">
    <location>
        <begin position="274"/>
        <end position="603"/>
    </location>
</feature>
<feature type="compositionally biased region" description="Polar residues" evidence="11">
    <location>
        <begin position="661"/>
        <end position="672"/>
    </location>
</feature>
<dbReference type="Pfam" id="PF00233">
    <property type="entry name" value="PDEase_I"/>
    <property type="match status" value="1"/>
</dbReference>
<feature type="binding site" evidence="9">
    <location>
        <position position="391"/>
    </location>
    <ligand>
        <name>Zn(2+)</name>
        <dbReference type="ChEBI" id="CHEBI:29105"/>
        <label>1</label>
    </ligand>
</feature>
<keyword evidence="14" id="KW-1185">Reference proteome</keyword>
<dbReference type="InterPro" id="IPR036971">
    <property type="entry name" value="PDEase_catalytic_dom_sf"/>
</dbReference>
<dbReference type="Pfam" id="PF18100">
    <property type="entry name" value="PDE4_UCR"/>
    <property type="match status" value="1"/>
</dbReference>
<dbReference type="GO" id="GO:0046872">
    <property type="term" value="F:metal ion binding"/>
    <property type="evidence" value="ECO:0007669"/>
    <property type="project" value="UniProtKB-KW"/>
</dbReference>
<comment type="cofactor">
    <cofactor evidence="10">
        <name>a divalent metal cation</name>
        <dbReference type="ChEBI" id="CHEBI:60240"/>
    </cofactor>
    <text evidence="10">Binds 2 divalent metal cations per subunit. Site 1 may preferentially bind zinc ions, while site 2 has a preference for magnesium and/or manganese ions.</text>
</comment>
<dbReference type="EC" id="3.1.4.-" evidence="10"/>
<feature type="binding site" evidence="8">
    <location>
        <begin position="350"/>
        <end position="354"/>
    </location>
    <ligand>
        <name>AMP</name>
        <dbReference type="ChEBI" id="CHEBI:456215"/>
    </ligand>
</feature>
<evidence type="ECO:0000256" key="4">
    <source>
        <dbReference type="ARBA" id="ARBA00022801"/>
    </source>
</evidence>
<feature type="binding site" evidence="9">
    <location>
        <position position="508"/>
    </location>
    <ligand>
        <name>Zn(2+)</name>
        <dbReference type="ChEBI" id="CHEBI:29105"/>
        <label>1</label>
    </ligand>
</feature>
<feature type="binding site" evidence="8">
    <location>
        <position position="508"/>
    </location>
    <ligand>
        <name>AMP</name>
        <dbReference type="ChEBI" id="CHEBI:456215"/>
    </ligand>
</feature>
<feature type="compositionally biased region" description="Acidic residues" evidence="11">
    <location>
        <begin position="645"/>
        <end position="660"/>
    </location>
</feature>
<dbReference type="EMBL" id="RJVU01031169">
    <property type="protein sequence ID" value="ROL48260.1"/>
    <property type="molecule type" value="Genomic_DNA"/>
</dbReference>
<dbReference type="PANTHER" id="PTHR11347">
    <property type="entry name" value="CYCLIC NUCLEOTIDE PHOSPHODIESTERASE"/>
    <property type="match status" value="1"/>
</dbReference>
<evidence type="ECO:0000313" key="14">
    <source>
        <dbReference type="Proteomes" id="UP000281406"/>
    </source>
</evidence>
<comment type="pathway">
    <text evidence="1">Purine metabolism; 3',5'-cyclic AMP degradation; AMP from 3',5'-cyclic AMP: step 1/1.</text>
</comment>
<feature type="active site" description="Proton donor" evidence="7">
    <location>
        <position position="350"/>
    </location>
</feature>
<reference evidence="13 14" key="1">
    <citation type="submission" date="2018-10" db="EMBL/GenBank/DDBJ databases">
        <title>Genome assembly for a Yunnan-Guizhou Plateau 3E fish, Anabarilius grahami (Regan), and its evolutionary and genetic applications.</title>
        <authorList>
            <person name="Jiang W."/>
        </authorList>
    </citation>
    <scope>NUCLEOTIDE SEQUENCE [LARGE SCALE GENOMIC DNA]</scope>
    <source>
        <strain evidence="13">AG-KIZ</strain>
        <tissue evidence="13">Muscle</tissue>
    </source>
</reference>
<evidence type="ECO:0000256" key="2">
    <source>
        <dbReference type="ARBA" id="ARBA00009517"/>
    </source>
</evidence>
<dbReference type="PROSITE" id="PS51845">
    <property type="entry name" value="PDEASE_I_2"/>
    <property type="match status" value="1"/>
</dbReference>
<proteinExistence type="inferred from homology"/>
<keyword evidence="4 10" id="KW-0378">Hydrolase</keyword>
<evidence type="ECO:0000259" key="12">
    <source>
        <dbReference type="PROSITE" id="PS51845"/>
    </source>
</evidence>
<evidence type="ECO:0000256" key="7">
    <source>
        <dbReference type="PIRSR" id="PIRSR623088-1"/>
    </source>
</evidence>
<evidence type="ECO:0000256" key="11">
    <source>
        <dbReference type="SAM" id="MobiDB-lite"/>
    </source>
</evidence>
<dbReference type="SUPFAM" id="SSF109604">
    <property type="entry name" value="HD-domain/PDEase-like"/>
    <property type="match status" value="1"/>
</dbReference>
<evidence type="ECO:0000256" key="8">
    <source>
        <dbReference type="PIRSR" id="PIRSR623088-2"/>
    </source>
</evidence>
<feature type="region of interest" description="Disordered" evidence="11">
    <location>
        <begin position="598"/>
        <end position="710"/>
    </location>
</feature>
<feature type="region of interest" description="Disordered" evidence="11">
    <location>
        <begin position="225"/>
        <end position="249"/>
    </location>
</feature>
<feature type="binding site" evidence="9">
    <location>
        <position position="391"/>
    </location>
    <ligand>
        <name>Zn(2+)</name>
        <dbReference type="ChEBI" id="CHEBI:29105"/>
        <label>2</label>
    </ligand>
</feature>
<dbReference type="InterPro" id="IPR023088">
    <property type="entry name" value="PDEase"/>
</dbReference>
<dbReference type="SMART" id="SM00471">
    <property type="entry name" value="HDc"/>
    <property type="match status" value="1"/>
</dbReference>
<dbReference type="FunFam" id="1.10.1300.10:FF:000001">
    <property type="entry name" value="Phosphodiesterase"/>
    <property type="match status" value="1"/>
</dbReference>
<feature type="binding site" evidence="8">
    <location>
        <position position="559"/>
    </location>
    <ligand>
        <name>AMP</name>
        <dbReference type="ChEBI" id="CHEBI:456215"/>
    </ligand>
</feature>
<feature type="compositionally biased region" description="Polar residues" evidence="11">
    <location>
        <begin position="186"/>
        <end position="199"/>
    </location>
</feature>
<sequence>MLGSGSGSGSSPHLASLSLRRALQLCRFVVSQEAAHVCVKQCLLCHVCVAEEHGALVRSTPGALHGWTDSGVTPFYRVVRSFSPDLFSMKSHPCGHPSMAVYDVDDVREASASPVKRLKTDHPLPCLPPEEAYQKLATETLEELDWCLDQLETLQTRHSVSEMASNKVCEEGRGGAGITEDLELPTSLQESSSNTTPSAGAQGPETKKDWRKMRRMGWGGGICGQYKQHDVEMPSPQTQKEKEKKKKPMCQISGVKKLMHSTSLTNSNIPRFGVKTDTEDSLAKELEDINKWGLNVFKVTEFSGNRPLTVMMYTIFQERDLLKTFKIPLDTFITYLMTLEDHYHADVAYHNNIHAADVTQSTHVLLSTPALEAVFTDLEILAAIFASAIHDVDHPGVSNQFLINTNSELALMYNDSSVLENHHLAVGFKLLQEENCDIFQNLTKKQRQSLRKMVIDIVLATDMSKHMNLLADLKTMVETKKVTSSGVLLLDNYSDRIQVLQNMVHCADLSNPTKPLQLYRQWTDRIMEEFFSQGDRERERGMEISPMCDKHNASVEKSQVGFIDYIVHPLWETWADLVHPDAQDILDTLEDNREWYQSTIPQSPSPAPDQPEDGSRSGGAEKFQFELTLEEDGESDTEKDSGSQAEEEEEEDEDEEEDNSCSDSKTLITQDSESTEIPEEGISEEVSTEPSMVEEEEDEEEDEEEQPADT</sequence>
<dbReference type="CDD" id="cd00077">
    <property type="entry name" value="HDc"/>
    <property type="match status" value="1"/>
</dbReference>
<dbReference type="PRINTS" id="PR00387">
    <property type="entry name" value="PDIESTERASE1"/>
</dbReference>
<accession>A0A3N0YQK0</accession>
<evidence type="ECO:0000256" key="3">
    <source>
        <dbReference type="ARBA" id="ARBA00022723"/>
    </source>
</evidence>
<dbReference type="UniPathway" id="UPA00762">
    <property type="reaction ID" value="UER00747"/>
</dbReference>
<name>A0A3N0YQK0_ANAGA</name>
<dbReference type="GO" id="GO:0004115">
    <property type="term" value="F:3',5'-cyclic-AMP phosphodiesterase activity"/>
    <property type="evidence" value="ECO:0007669"/>
    <property type="project" value="UniProtKB-EC"/>
</dbReference>
<dbReference type="InterPro" id="IPR023174">
    <property type="entry name" value="PDEase_CS"/>
</dbReference>
<dbReference type="PROSITE" id="PS00126">
    <property type="entry name" value="PDEASE_I_1"/>
    <property type="match status" value="1"/>
</dbReference>
<feature type="binding site" evidence="9">
    <location>
        <position position="390"/>
    </location>
    <ligand>
        <name>Zn(2+)</name>
        <dbReference type="ChEBI" id="CHEBI:29105"/>
        <label>1</label>
    </ligand>
</feature>